<dbReference type="RefSeq" id="WP_123185679.1">
    <property type="nucleotide sequence ID" value="NZ_JACHYA010000005.1"/>
</dbReference>
<evidence type="ECO:0000313" key="2">
    <source>
        <dbReference type="Proteomes" id="UP000530850"/>
    </source>
</evidence>
<dbReference type="InterPro" id="IPR029063">
    <property type="entry name" value="SAM-dependent_MTases_sf"/>
</dbReference>
<organism evidence="1 2">
    <name type="scientific">Parvibacter caecicola</name>
    <dbReference type="NCBI Taxonomy" id="747645"/>
    <lineage>
        <taxon>Bacteria</taxon>
        <taxon>Bacillati</taxon>
        <taxon>Actinomycetota</taxon>
        <taxon>Coriobacteriia</taxon>
        <taxon>Coriobacteriales</taxon>
        <taxon>Coriobacteriaceae</taxon>
        <taxon>Parvibacter</taxon>
    </lineage>
</organism>
<proteinExistence type="predicted"/>
<dbReference type="GeneID" id="93356943"/>
<dbReference type="EMBL" id="JACHYA010000005">
    <property type="protein sequence ID" value="MBB3171784.1"/>
    <property type="molecule type" value="Genomic_DNA"/>
</dbReference>
<comment type="caution">
    <text evidence="1">The sequence shown here is derived from an EMBL/GenBank/DDBJ whole genome shotgun (WGS) entry which is preliminary data.</text>
</comment>
<name>A0A7W5D2M3_9ACTN</name>
<sequence length="161" mass="18288">MKKVLDPCCGSRMMYFDKQAPSVMFCDSRSGISETLCDGRVLEIDPDVVADVTAIPFDDGQFNLVVFDPPHLDVGDGWQVKKYGKLPDNWRKFMTEAFGECWRVLAIGGTLVFKWYEYRISLSEVLKCAPCQPLFGNRRPKGSKTHWLVFFKEGETGSETD</sequence>
<dbReference type="Gene3D" id="3.40.50.150">
    <property type="entry name" value="Vaccinia Virus protein VP39"/>
    <property type="match status" value="1"/>
</dbReference>
<dbReference type="SUPFAM" id="SSF53335">
    <property type="entry name" value="S-adenosyl-L-methionine-dependent methyltransferases"/>
    <property type="match status" value="1"/>
</dbReference>
<evidence type="ECO:0008006" key="3">
    <source>
        <dbReference type="Google" id="ProtNLM"/>
    </source>
</evidence>
<protein>
    <recommendedName>
        <fullName evidence="3">Class I SAM-dependent methyltransferase</fullName>
    </recommendedName>
</protein>
<evidence type="ECO:0000313" key="1">
    <source>
        <dbReference type="EMBL" id="MBB3171784.1"/>
    </source>
</evidence>
<reference evidence="1 2" key="1">
    <citation type="submission" date="2020-08" db="EMBL/GenBank/DDBJ databases">
        <title>Sequencing the genomes of 1000 actinobacteria strains.</title>
        <authorList>
            <person name="Klenk H.-P."/>
        </authorList>
    </citation>
    <scope>NUCLEOTIDE SEQUENCE [LARGE SCALE GENOMIC DNA]</scope>
    <source>
        <strain evidence="1 2">DSM 22242</strain>
    </source>
</reference>
<dbReference type="Proteomes" id="UP000530850">
    <property type="component" value="Unassembled WGS sequence"/>
</dbReference>
<gene>
    <name evidence="1" type="ORF">FHR31_001610</name>
</gene>
<dbReference type="AlphaFoldDB" id="A0A7W5D2M3"/>
<accession>A0A7W5D2M3</accession>